<evidence type="ECO:0000313" key="3">
    <source>
        <dbReference type="Proteomes" id="UP000823399"/>
    </source>
</evidence>
<name>A0A9P7F3G3_9AGAM</name>
<protein>
    <recommendedName>
        <fullName evidence="1">Integrase core domain-containing protein</fullName>
    </recommendedName>
</protein>
<proteinExistence type="predicted"/>
<reference evidence="2" key="1">
    <citation type="journal article" date="2020" name="New Phytol.">
        <title>Comparative genomics reveals dynamic genome evolution in host specialist ectomycorrhizal fungi.</title>
        <authorList>
            <person name="Lofgren L.A."/>
            <person name="Nguyen N.H."/>
            <person name="Vilgalys R."/>
            <person name="Ruytinx J."/>
            <person name="Liao H.L."/>
            <person name="Branco S."/>
            <person name="Kuo A."/>
            <person name="LaButti K."/>
            <person name="Lipzen A."/>
            <person name="Andreopoulos W."/>
            <person name="Pangilinan J."/>
            <person name="Riley R."/>
            <person name="Hundley H."/>
            <person name="Na H."/>
            <person name="Barry K."/>
            <person name="Grigoriev I.V."/>
            <person name="Stajich J.E."/>
            <person name="Kennedy P.G."/>
        </authorList>
    </citation>
    <scope>NUCLEOTIDE SEQUENCE</scope>
    <source>
        <strain evidence="2">FC423</strain>
    </source>
</reference>
<dbReference type="PANTHER" id="PTHR46177:SF1">
    <property type="entry name" value="INTEGRASE CATALYTIC DOMAIN-CONTAINING PROTEIN"/>
    <property type="match status" value="1"/>
</dbReference>
<comment type="caution">
    <text evidence="2">The sequence shown here is derived from an EMBL/GenBank/DDBJ whole genome shotgun (WGS) entry which is preliminary data.</text>
</comment>
<evidence type="ECO:0000313" key="2">
    <source>
        <dbReference type="EMBL" id="KAG2106146.1"/>
    </source>
</evidence>
<gene>
    <name evidence="2" type="ORF">F5147DRAFT_804791</name>
</gene>
<dbReference type="GeneID" id="64705596"/>
<keyword evidence="3" id="KW-1185">Reference proteome</keyword>
<dbReference type="OrthoDB" id="2626302at2759"/>
<sequence>MPNQNKPTPPLDEITPHILRLWKARQTNRQIVQELQKCIDTTRYGIGLTTLLKVRKTMGLQCTRQQRHTVKTIRDAMLDLRATYPNAGAREMVSLLYHEREMSVARRVVTEYFALYEPELVHQRKACHLRRRHFWAAGMNDLFAVDQHDKWLRFGLGLHTGIEPFSGCIMWIRVWHSNQNPQLILSYYLNTIEALGHMPMVTQSDPGSENYGIANAHTMLRQYHDKALHGTLQHCWMRTKKNVMPEIAWSQLRRWFTPGFENLLDHGVNSGWYDSNNTLQVMVFHWVFIPWLQQELDAYQDRINNTAKRRDHNKYVPILPHGVPNLIYHSAEDFGALDFKIQIEPKALDFVRSLYIKPSHCVFDLVPEGFGKCIQHCYNDLGHPVITRQSVWDTYRLLLDALQLADELPGEIQLQDDEDEDFVPLLDDHQDLPSREDPNGAYYMGGVGGGLGLDTEHCHQLDVLSHSDELDITTGIDESLVGLDHAGLVVWEFSDCESDDEMVDGW</sequence>
<feature type="domain" description="Integrase core" evidence="1">
    <location>
        <begin position="138"/>
        <end position="314"/>
    </location>
</feature>
<dbReference type="AlphaFoldDB" id="A0A9P7F3G3"/>
<organism evidence="2 3">
    <name type="scientific">Suillus discolor</name>
    <dbReference type="NCBI Taxonomy" id="1912936"/>
    <lineage>
        <taxon>Eukaryota</taxon>
        <taxon>Fungi</taxon>
        <taxon>Dikarya</taxon>
        <taxon>Basidiomycota</taxon>
        <taxon>Agaricomycotina</taxon>
        <taxon>Agaricomycetes</taxon>
        <taxon>Agaricomycetidae</taxon>
        <taxon>Boletales</taxon>
        <taxon>Suillineae</taxon>
        <taxon>Suillaceae</taxon>
        <taxon>Suillus</taxon>
    </lineage>
</organism>
<evidence type="ECO:0000259" key="1">
    <source>
        <dbReference type="Pfam" id="PF24764"/>
    </source>
</evidence>
<dbReference type="Proteomes" id="UP000823399">
    <property type="component" value="Unassembled WGS sequence"/>
</dbReference>
<dbReference type="RefSeq" id="XP_041291456.1">
    <property type="nucleotide sequence ID" value="XM_041443337.1"/>
</dbReference>
<dbReference type="Pfam" id="PF24764">
    <property type="entry name" value="rva_4"/>
    <property type="match status" value="1"/>
</dbReference>
<dbReference type="InterPro" id="IPR058913">
    <property type="entry name" value="Integrase_dom_put"/>
</dbReference>
<accession>A0A9P7F3G3</accession>
<dbReference type="EMBL" id="JABBWM010000036">
    <property type="protein sequence ID" value="KAG2106146.1"/>
    <property type="molecule type" value="Genomic_DNA"/>
</dbReference>
<dbReference type="PANTHER" id="PTHR46177">
    <property type="entry name" value="INTEGRASE CATALYTIC DOMAIN-CONTAINING PROTEIN"/>
    <property type="match status" value="1"/>
</dbReference>